<reference evidence="1 2" key="1">
    <citation type="submission" date="2019-04" db="EMBL/GenBank/DDBJ databases">
        <title>Draft genome of the big-headed turtle Platysternon megacephalum.</title>
        <authorList>
            <person name="Gong S."/>
        </authorList>
    </citation>
    <scope>NUCLEOTIDE SEQUENCE [LARGE SCALE GENOMIC DNA]</scope>
    <source>
        <strain evidence="1">DO16091913</strain>
        <tissue evidence="1">Muscle</tissue>
    </source>
</reference>
<gene>
    <name evidence="1" type="ORF">DR999_PMT10286</name>
</gene>
<proteinExistence type="predicted"/>
<reference evidence="1 2" key="2">
    <citation type="submission" date="2019-04" db="EMBL/GenBank/DDBJ databases">
        <title>The genome sequence of big-headed turtle.</title>
        <authorList>
            <person name="Gong S."/>
        </authorList>
    </citation>
    <scope>NUCLEOTIDE SEQUENCE [LARGE SCALE GENOMIC DNA]</scope>
    <source>
        <strain evidence="1">DO16091913</strain>
        <tissue evidence="1">Muscle</tissue>
    </source>
</reference>
<protein>
    <submittedName>
        <fullName evidence="1">Mitochondrial-processing peptidase subunit beta</fullName>
    </submittedName>
</protein>
<sequence length="123" mass="14392">MPLPLLEERPSSLPDSWHSLQSQVIVYARVTFTVQFIQKPRDCLEKNMDISNASSCSRWFLESDTVVSHWMCAQKSHFIYNSIERGTSKELRWIYILLEPHRAPESVSLFSLYRIENHGLSLH</sequence>
<organism evidence="1 2">
    <name type="scientific">Platysternon megacephalum</name>
    <name type="common">big-headed turtle</name>
    <dbReference type="NCBI Taxonomy" id="55544"/>
    <lineage>
        <taxon>Eukaryota</taxon>
        <taxon>Metazoa</taxon>
        <taxon>Chordata</taxon>
        <taxon>Craniata</taxon>
        <taxon>Vertebrata</taxon>
        <taxon>Euteleostomi</taxon>
        <taxon>Archelosauria</taxon>
        <taxon>Testudinata</taxon>
        <taxon>Testudines</taxon>
        <taxon>Cryptodira</taxon>
        <taxon>Durocryptodira</taxon>
        <taxon>Testudinoidea</taxon>
        <taxon>Platysternidae</taxon>
        <taxon>Platysternon</taxon>
    </lineage>
</organism>
<dbReference type="Proteomes" id="UP000297703">
    <property type="component" value="Unassembled WGS sequence"/>
</dbReference>
<dbReference type="AlphaFoldDB" id="A0A4D9EA43"/>
<dbReference type="EMBL" id="QXTE01000091">
    <property type="protein sequence ID" value="TFK06937.1"/>
    <property type="molecule type" value="Genomic_DNA"/>
</dbReference>
<keyword evidence="2" id="KW-1185">Reference proteome</keyword>
<name>A0A4D9EA43_9SAUR</name>
<accession>A0A4D9EA43</accession>
<comment type="caution">
    <text evidence="1">The sequence shown here is derived from an EMBL/GenBank/DDBJ whole genome shotgun (WGS) entry which is preliminary data.</text>
</comment>
<evidence type="ECO:0000313" key="1">
    <source>
        <dbReference type="EMBL" id="TFK06937.1"/>
    </source>
</evidence>
<evidence type="ECO:0000313" key="2">
    <source>
        <dbReference type="Proteomes" id="UP000297703"/>
    </source>
</evidence>